<organism evidence="3">
    <name type="scientific">uncultured bacterium A1Q1_fos_2286</name>
    <dbReference type="NCBI Taxonomy" id="1256566"/>
    <lineage>
        <taxon>Bacteria</taxon>
        <taxon>environmental samples</taxon>
    </lineage>
</organism>
<dbReference type="PROSITE" id="PS00455">
    <property type="entry name" value="AMP_BINDING"/>
    <property type="match status" value="1"/>
</dbReference>
<name>L7VYC2_9BACT</name>
<accession>L7VYC2</accession>
<feature type="domain" description="AMP-dependent synthetase/ligase" evidence="1">
    <location>
        <begin position="17"/>
        <end position="392"/>
    </location>
</feature>
<dbReference type="InterPro" id="IPR045851">
    <property type="entry name" value="AMP-bd_C_sf"/>
</dbReference>
<reference evidence="3" key="1">
    <citation type="submission" date="2012-09" db="EMBL/GenBank/DDBJ databases">
        <title>Metagenomic Characterization of a Microbial Community in Wastewater Detects High Levels of Antibiotic Resistance.</title>
        <authorList>
            <person name="Abrams M."/>
            <person name="Caldwell A."/>
            <person name="Vandaei E."/>
            <person name="Lee W."/>
            <person name="Perrott J."/>
            <person name="Khan S.Y."/>
            <person name="Ta J."/>
            <person name="Romero D."/>
            <person name="Nguyen V."/>
            <person name="Pourmand N."/>
            <person name="Ouverney C.C."/>
        </authorList>
    </citation>
    <scope>NUCLEOTIDE SEQUENCE</scope>
</reference>
<dbReference type="Pfam" id="PF00501">
    <property type="entry name" value="AMP-binding"/>
    <property type="match status" value="1"/>
</dbReference>
<evidence type="ECO:0000259" key="2">
    <source>
        <dbReference type="Pfam" id="PF13193"/>
    </source>
</evidence>
<dbReference type="SUPFAM" id="SSF56801">
    <property type="entry name" value="Acetyl-CoA synthetase-like"/>
    <property type="match status" value="1"/>
</dbReference>
<dbReference type="Gene3D" id="3.30.300.30">
    <property type="match status" value="1"/>
</dbReference>
<dbReference type="InterPro" id="IPR042099">
    <property type="entry name" value="ANL_N_sf"/>
</dbReference>
<feature type="domain" description="AMP-binding enzyme C-terminal" evidence="2">
    <location>
        <begin position="453"/>
        <end position="528"/>
    </location>
</feature>
<protein>
    <submittedName>
        <fullName evidence="3">Long-chain-fatty-acid--CoA ligase</fullName>
        <ecNumber evidence="3">6.2.1.3</ecNumber>
    </submittedName>
</protein>
<dbReference type="PANTHER" id="PTHR43767">
    <property type="entry name" value="LONG-CHAIN-FATTY-ACID--COA LIGASE"/>
    <property type="match status" value="1"/>
</dbReference>
<dbReference type="Gene3D" id="3.40.50.12780">
    <property type="entry name" value="N-terminal domain of ligase-like"/>
    <property type="match status" value="1"/>
</dbReference>
<proteinExistence type="predicted"/>
<dbReference type="PANTHER" id="PTHR43767:SF1">
    <property type="entry name" value="NONRIBOSOMAL PEPTIDE SYNTHASE PES1 (EUROFUNG)-RELATED"/>
    <property type="match status" value="1"/>
</dbReference>
<dbReference type="InterPro" id="IPR025110">
    <property type="entry name" value="AMP-bd_C"/>
</dbReference>
<dbReference type="InterPro" id="IPR020845">
    <property type="entry name" value="AMP-binding_CS"/>
</dbReference>
<keyword evidence="3" id="KW-0436">Ligase</keyword>
<dbReference type="GO" id="GO:0004467">
    <property type="term" value="F:long-chain fatty acid-CoA ligase activity"/>
    <property type="evidence" value="ECO:0007669"/>
    <property type="project" value="UniProtKB-EC"/>
</dbReference>
<dbReference type="EMBL" id="JX649909">
    <property type="protein sequence ID" value="AGC72684.1"/>
    <property type="molecule type" value="Genomic_DNA"/>
</dbReference>
<dbReference type="Pfam" id="PF13193">
    <property type="entry name" value="AMP-binding_C"/>
    <property type="match status" value="1"/>
</dbReference>
<dbReference type="InterPro" id="IPR050237">
    <property type="entry name" value="ATP-dep_AMP-bd_enzyme"/>
</dbReference>
<dbReference type="NCBIfam" id="NF005863">
    <property type="entry name" value="PRK07798.1"/>
    <property type="match status" value="1"/>
</dbReference>
<evidence type="ECO:0000259" key="1">
    <source>
        <dbReference type="Pfam" id="PF00501"/>
    </source>
</evidence>
<dbReference type="AlphaFoldDB" id="L7VYC2"/>
<evidence type="ECO:0000313" key="3">
    <source>
        <dbReference type="EMBL" id="AGC72684.1"/>
    </source>
</evidence>
<dbReference type="EC" id="6.2.1.3" evidence="3"/>
<dbReference type="InterPro" id="IPR000873">
    <property type="entry name" value="AMP-dep_synth/lig_dom"/>
</dbReference>
<sequence>MGEHLTYNLADQWEAVSDRVGEREALVCGDRRLTYAQLEERANRLANHLDANGIGPGDFVGCYLTNGTEYIETLLACFKLRAVPVNINYRYVAEELRYLLADSGCVVLVCDADFVERVATVASSVPALRHTLVVGAAGVDLSDTGVPDPADYETALAQASDVRPVVAGRGDDDLYVLYTGGTTGMPKGVVWQMGDAFFGCIGGGDPLRLSGPVSSPAENLERIIEFDFVFFALAPLMHAAAQWVSLMWLLCGAKVVLHSGPFDAVAIWETVAREKVAVMTVVGDAMARPLVDAWDSDGPFDISTMYSLSNGGAPLAPSLRDRLREIAPNAMLADGFGSSETGIQGSRRLSPGEEAGDVTKFDKVEPGTVVIDESGQLVTPGSGKVGRIAHSGHIPLRYHNAPEKTAETFIEMAGTRYVLPGDMATVAEDGAVILLGRGSLSINTGGEKVYPEEVEGVLKAHPAVYDVLVVGVSDERWGERVAAVVQPTPGATVTLEELDAHCRGKLAGYKIPRELVVVDEVVRSPSGKADYRWAKATAVEAVTA</sequence>